<reference evidence="6" key="1">
    <citation type="submission" date="2023-03" db="EMBL/GenBank/DDBJ databases">
        <title>Massive genome expansion in bonnet fungi (Mycena s.s.) driven by repeated elements and novel gene families across ecological guilds.</title>
        <authorList>
            <consortium name="Lawrence Berkeley National Laboratory"/>
            <person name="Harder C.B."/>
            <person name="Miyauchi S."/>
            <person name="Viragh M."/>
            <person name="Kuo A."/>
            <person name="Thoen E."/>
            <person name="Andreopoulos B."/>
            <person name="Lu D."/>
            <person name="Skrede I."/>
            <person name="Drula E."/>
            <person name="Henrissat B."/>
            <person name="Morin E."/>
            <person name="Kohler A."/>
            <person name="Barry K."/>
            <person name="LaButti K."/>
            <person name="Morin E."/>
            <person name="Salamov A."/>
            <person name="Lipzen A."/>
            <person name="Mereny Z."/>
            <person name="Hegedus B."/>
            <person name="Baldrian P."/>
            <person name="Stursova M."/>
            <person name="Weitz H."/>
            <person name="Taylor A."/>
            <person name="Grigoriev I.V."/>
            <person name="Nagy L.G."/>
            <person name="Martin F."/>
            <person name="Kauserud H."/>
        </authorList>
    </citation>
    <scope>NUCLEOTIDE SEQUENCE</scope>
    <source>
        <strain evidence="6">CBHHK188m</strain>
    </source>
</reference>
<dbReference type="Pfam" id="PF24883">
    <property type="entry name" value="NPHP3_N"/>
    <property type="match status" value="1"/>
</dbReference>
<feature type="repeat" description="WD" evidence="3">
    <location>
        <begin position="795"/>
        <end position="836"/>
    </location>
</feature>
<keyword evidence="2" id="KW-0677">Repeat</keyword>
<evidence type="ECO:0000259" key="5">
    <source>
        <dbReference type="Pfam" id="PF24883"/>
    </source>
</evidence>
<evidence type="ECO:0000256" key="1">
    <source>
        <dbReference type="ARBA" id="ARBA00022574"/>
    </source>
</evidence>
<feature type="repeat" description="WD" evidence="3">
    <location>
        <begin position="1005"/>
        <end position="1046"/>
    </location>
</feature>
<keyword evidence="7" id="KW-1185">Reference proteome</keyword>
<dbReference type="PANTHER" id="PTHR44129">
    <property type="entry name" value="WD REPEAT-CONTAINING PROTEIN POP1"/>
    <property type="match status" value="1"/>
</dbReference>
<feature type="repeat" description="WD" evidence="3">
    <location>
        <begin position="1047"/>
        <end position="1088"/>
    </location>
</feature>
<feature type="repeat" description="WD" evidence="3">
    <location>
        <begin position="963"/>
        <end position="1004"/>
    </location>
</feature>
<dbReference type="InterPro" id="IPR020472">
    <property type="entry name" value="WD40_PAC1"/>
</dbReference>
<dbReference type="SUPFAM" id="SSF50978">
    <property type="entry name" value="WD40 repeat-like"/>
    <property type="match status" value="2"/>
</dbReference>
<dbReference type="InterPro" id="IPR019775">
    <property type="entry name" value="WD40_repeat_CS"/>
</dbReference>
<organism evidence="6 7">
    <name type="scientific">Mycena maculata</name>
    <dbReference type="NCBI Taxonomy" id="230809"/>
    <lineage>
        <taxon>Eukaryota</taxon>
        <taxon>Fungi</taxon>
        <taxon>Dikarya</taxon>
        <taxon>Basidiomycota</taxon>
        <taxon>Agaricomycotina</taxon>
        <taxon>Agaricomycetes</taxon>
        <taxon>Agaricomycetidae</taxon>
        <taxon>Agaricales</taxon>
        <taxon>Marasmiineae</taxon>
        <taxon>Mycenaceae</taxon>
        <taxon>Mycena</taxon>
    </lineage>
</organism>
<evidence type="ECO:0000256" key="3">
    <source>
        <dbReference type="PROSITE-ProRule" id="PRU00221"/>
    </source>
</evidence>
<dbReference type="InterPro" id="IPR015943">
    <property type="entry name" value="WD40/YVTN_repeat-like_dom_sf"/>
</dbReference>
<dbReference type="Gene3D" id="3.40.50.300">
    <property type="entry name" value="P-loop containing nucleotide triphosphate hydrolases"/>
    <property type="match status" value="1"/>
</dbReference>
<feature type="repeat" description="WD" evidence="3">
    <location>
        <begin position="879"/>
        <end position="920"/>
    </location>
</feature>
<evidence type="ECO:0000256" key="2">
    <source>
        <dbReference type="ARBA" id="ARBA00022737"/>
    </source>
</evidence>
<dbReference type="AlphaFoldDB" id="A0AAD7IVV4"/>
<feature type="domain" description="EML-like second beta-propeller" evidence="4">
    <location>
        <begin position="848"/>
        <end position="1003"/>
    </location>
</feature>
<feature type="repeat" description="WD" evidence="3">
    <location>
        <begin position="711"/>
        <end position="752"/>
    </location>
</feature>
<keyword evidence="1 3" id="KW-0853">WD repeat</keyword>
<dbReference type="InterPro" id="IPR050349">
    <property type="entry name" value="WD_LIS1/nudF_dynein_reg"/>
</dbReference>
<dbReference type="PROSITE" id="PS50294">
    <property type="entry name" value="WD_REPEATS_REGION"/>
    <property type="match status" value="12"/>
</dbReference>
<dbReference type="EMBL" id="JARJLG010000078">
    <property type="protein sequence ID" value="KAJ7751519.1"/>
    <property type="molecule type" value="Genomic_DNA"/>
</dbReference>
<dbReference type="InterPro" id="IPR036322">
    <property type="entry name" value="WD40_repeat_dom_sf"/>
</dbReference>
<feature type="non-terminal residue" evidence="6">
    <location>
        <position position="1"/>
    </location>
</feature>
<dbReference type="PROSITE" id="PS00678">
    <property type="entry name" value="WD_REPEATS_1"/>
    <property type="match status" value="10"/>
</dbReference>
<dbReference type="PROSITE" id="PS50082">
    <property type="entry name" value="WD_REPEATS_2"/>
    <property type="match status" value="12"/>
</dbReference>
<feature type="repeat" description="WD" evidence="3">
    <location>
        <begin position="1131"/>
        <end position="1172"/>
    </location>
</feature>
<comment type="caution">
    <text evidence="6">The sequence shown here is derived from an EMBL/GenBank/DDBJ whole genome shotgun (WGS) entry which is preliminary data.</text>
</comment>
<evidence type="ECO:0000259" key="4">
    <source>
        <dbReference type="Pfam" id="PF23414"/>
    </source>
</evidence>
<accession>A0AAD7IVV4</accession>
<dbReference type="InterPro" id="IPR055442">
    <property type="entry name" value="Beta-prop_EML-like_2nd"/>
</dbReference>
<feature type="repeat" description="WD" evidence="3">
    <location>
        <begin position="753"/>
        <end position="794"/>
    </location>
</feature>
<dbReference type="Proteomes" id="UP001215280">
    <property type="component" value="Unassembled WGS sequence"/>
</dbReference>
<evidence type="ECO:0000313" key="7">
    <source>
        <dbReference type="Proteomes" id="UP001215280"/>
    </source>
</evidence>
<name>A0AAD7IVV4_9AGAR</name>
<feature type="repeat" description="WD" evidence="3">
    <location>
        <begin position="1089"/>
        <end position="1130"/>
    </location>
</feature>
<dbReference type="SMART" id="SM00320">
    <property type="entry name" value="WD40"/>
    <property type="match status" value="12"/>
</dbReference>
<dbReference type="PRINTS" id="PR00320">
    <property type="entry name" value="GPROTEINBRPT"/>
</dbReference>
<dbReference type="SUPFAM" id="SSF52540">
    <property type="entry name" value="P-loop containing nucleoside triphosphate hydrolases"/>
    <property type="match status" value="1"/>
</dbReference>
<dbReference type="Pfam" id="PF23414">
    <property type="entry name" value="Beta-prop_EML_2"/>
    <property type="match status" value="1"/>
</dbReference>
<feature type="repeat" description="WD" evidence="3">
    <location>
        <begin position="921"/>
        <end position="962"/>
    </location>
</feature>
<feature type="repeat" description="WD" evidence="3">
    <location>
        <begin position="669"/>
        <end position="710"/>
    </location>
</feature>
<dbReference type="Gene3D" id="2.130.10.10">
    <property type="entry name" value="YVTN repeat-like/Quinoprotein amine dehydrogenase"/>
    <property type="match status" value="6"/>
</dbReference>
<protein>
    <submittedName>
        <fullName evidence="6">WD40-repeat-containing domain protein</fullName>
    </submittedName>
</protein>
<dbReference type="CDD" id="cd00200">
    <property type="entry name" value="WD40"/>
    <property type="match status" value="1"/>
</dbReference>
<dbReference type="InterPro" id="IPR001680">
    <property type="entry name" value="WD40_rpt"/>
</dbReference>
<gene>
    <name evidence="6" type="ORF">DFH07DRAFT_1032383</name>
</gene>
<evidence type="ECO:0000313" key="6">
    <source>
        <dbReference type="EMBL" id="KAJ7751519.1"/>
    </source>
</evidence>
<feature type="repeat" description="WD" evidence="3">
    <location>
        <begin position="837"/>
        <end position="878"/>
    </location>
</feature>
<feature type="domain" description="Nephrocystin 3-like N-terminal" evidence="5">
    <location>
        <begin position="118"/>
        <end position="275"/>
    </location>
</feature>
<dbReference type="Pfam" id="PF00400">
    <property type="entry name" value="WD40"/>
    <property type="match status" value="7"/>
</dbReference>
<sequence>MKNFQSQNFAMRSLNFTKDSERLKGQIQTVTWAIESFTVDTMLQMEFRLDEHINFSRDNARVIVWKLDGIESKVDAIHRELKAGDGHPPHALEAPFNSKERECCLESTRATILTEIVQWIETGSSGQSQQMIFWLNGAAGTGKTTIAYTIAQECKNRGILGASFFCSRDDADCSNLRLIFTTIAYQLGLFKSVFGTEVSKVLKATPDIGYTNAQTQLEELIVKPLHMVRDSFTHCVIILDALDECKDTATTSIILSVLARHIEDLSPLIFLVTSRPENHIKMAFTEYLQPNTQELILHQVKLDLVEQDIRHYLCLKLEETRRQYQIGQLWPTASSIDDLAKLSSGLFIFAATSVKYIADRSYFNPRGQLESLVGPEAMSFEGLDGFYTQILALAFPTISPIPLGLLKMVLGSIIHLQDPLSSIAVENLLGLPAGRVREILLHLHAVLIVPDNVNHVIRLLHPSFADFITNPDRCLISKYVVKFKEQHTLLARSCLMAMEGLSRDICQIQDPTIPNNEVEDLSLHIGKYIPIHIQYACRHWAYHLTNSMLSTSLLQLLQNFCEQHLLHWIEVCSLMGELRNVILSVADVHRILAGKSATRSTIELLHDCGRFTRAFFPIISTYALQTYHSALLFTPEDTRIRSIYREDIDLPAKIFHAVGKTWDPCMQILFGHSDGVQSVVFSPDGMHIASGSWDNTVKLWDAASGSHLQTFKGHSDGVNSVAFSPNGVLIASGCRDTTVRLWDVASGSHLQTFKGHSDTVRSVAFSPDGAHIASGSCDNTVRLWDAASGSHLHTFKGHSDSVHSVAFSPDGAHIASGSDDKTIQLWDAASGSHLQTFKRHSDWVLSVAFSPDGAHIASGSYDKTIRLWDAASGSHLGTFRGHSDDVNSVAFSPDGALIASGSNDNTTRLWDAASGTHLHTFKGHSDSVHSVAFSPDGAHIASGSDDKTIQLWDAASGSHLQTFKGHSDWVLSVAFSPDGMHIASGSRGSTIQLWDAASGSHLHTLNGHSEWVSSVTFSPDSAQIASGSHDQTIRLWDVASGSHLQTFKGHSDTVRSVAFSPDGALIASGSWDNTVRLWDVASGSHLQTFKGHSDWVRSVAFSPDGVHIASGSDDKTIRLWDAASGSHLRTLEGHCDWVLSVVFSLDSAHIISGADNKTFLLWDASTGSLLDTSNHLG</sequence>
<dbReference type="InterPro" id="IPR027417">
    <property type="entry name" value="P-loop_NTPase"/>
</dbReference>
<dbReference type="InterPro" id="IPR056884">
    <property type="entry name" value="NPHP3-like_N"/>
</dbReference>
<proteinExistence type="predicted"/>